<evidence type="ECO:0000313" key="1">
    <source>
        <dbReference type="EMBL" id="RAK86407.1"/>
    </source>
</evidence>
<organism evidence="1 2">
    <name type="scientific">Aspergillus costaricaensis CBS 115574</name>
    <dbReference type="NCBI Taxonomy" id="1448317"/>
    <lineage>
        <taxon>Eukaryota</taxon>
        <taxon>Fungi</taxon>
        <taxon>Dikarya</taxon>
        <taxon>Ascomycota</taxon>
        <taxon>Pezizomycotina</taxon>
        <taxon>Eurotiomycetes</taxon>
        <taxon>Eurotiomycetidae</taxon>
        <taxon>Eurotiales</taxon>
        <taxon>Aspergillaceae</taxon>
        <taxon>Aspergillus</taxon>
        <taxon>Aspergillus subgen. Circumdati</taxon>
    </lineage>
</organism>
<gene>
    <name evidence="1" type="ORF">BO79DRAFT_36200</name>
</gene>
<name>A0ACD1I9F2_9EURO</name>
<dbReference type="Proteomes" id="UP000249748">
    <property type="component" value="Unassembled WGS sequence"/>
</dbReference>
<accession>A0ACD1I9F2</accession>
<proteinExistence type="predicted"/>
<dbReference type="EMBL" id="KZ824559">
    <property type="protein sequence ID" value="RAK86407.1"/>
    <property type="molecule type" value="Genomic_DNA"/>
</dbReference>
<protein>
    <submittedName>
        <fullName evidence="1">Uncharacterized protein</fullName>
    </submittedName>
</protein>
<keyword evidence="2" id="KW-1185">Reference proteome</keyword>
<evidence type="ECO:0000313" key="2">
    <source>
        <dbReference type="Proteomes" id="UP000249748"/>
    </source>
</evidence>
<sequence>MHVWRSSSCHSVPFLGREDPTIDSSHFLLTLFSLSLPSRLDLTSFFFLASFFVLPVRTYTSSTSASPLRRSH</sequence>
<reference evidence="1" key="1">
    <citation type="submission" date="2018-02" db="EMBL/GenBank/DDBJ databases">
        <title>The genomes of Aspergillus section Nigri reveals drivers in fungal speciation.</title>
        <authorList>
            <consortium name="DOE Joint Genome Institute"/>
            <person name="Vesth T.C."/>
            <person name="Nybo J."/>
            <person name="Theobald S."/>
            <person name="Brandl J."/>
            <person name="Frisvad J.C."/>
            <person name="Nielsen K.F."/>
            <person name="Lyhne E.K."/>
            <person name="Kogle M.E."/>
            <person name="Kuo A."/>
            <person name="Riley R."/>
            <person name="Clum A."/>
            <person name="Nolan M."/>
            <person name="Lipzen A."/>
            <person name="Salamov A."/>
            <person name="Henrissat B."/>
            <person name="Wiebenga A."/>
            <person name="De vries R.P."/>
            <person name="Grigoriev I.V."/>
            <person name="Mortensen U.H."/>
            <person name="Andersen M.R."/>
            <person name="Baker S.E."/>
        </authorList>
    </citation>
    <scope>NUCLEOTIDE SEQUENCE</scope>
    <source>
        <strain evidence="1">CBS 115574</strain>
    </source>
</reference>